<evidence type="ECO:0000313" key="2">
    <source>
        <dbReference type="EMBL" id="CAK1540208.1"/>
    </source>
</evidence>
<accession>A0AAV1IVQ3</accession>
<keyword evidence="1" id="KW-0472">Membrane</keyword>
<feature type="transmembrane region" description="Helical" evidence="1">
    <location>
        <begin position="44"/>
        <end position="66"/>
    </location>
</feature>
<dbReference type="Proteomes" id="UP001497472">
    <property type="component" value="Unassembled WGS sequence"/>
</dbReference>
<reference evidence="2 3" key="1">
    <citation type="submission" date="2023-11" db="EMBL/GenBank/DDBJ databases">
        <authorList>
            <person name="Okamura Y."/>
        </authorList>
    </citation>
    <scope>NUCLEOTIDE SEQUENCE [LARGE SCALE GENOMIC DNA]</scope>
</reference>
<feature type="transmembrane region" description="Helical" evidence="1">
    <location>
        <begin position="157"/>
        <end position="174"/>
    </location>
</feature>
<dbReference type="GO" id="GO:0016020">
    <property type="term" value="C:membrane"/>
    <property type="evidence" value="ECO:0007669"/>
    <property type="project" value="TreeGrafter"/>
</dbReference>
<feature type="transmembrane region" description="Helical" evidence="1">
    <location>
        <begin position="186"/>
        <end position="203"/>
    </location>
</feature>
<keyword evidence="1" id="KW-1133">Transmembrane helix</keyword>
<dbReference type="Pfam" id="PF21534">
    <property type="entry name" value="Rost"/>
    <property type="match status" value="1"/>
</dbReference>
<feature type="transmembrane region" description="Helical" evidence="1">
    <location>
        <begin position="72"/>
        <end position="96"/>
    </location>
</feature>
<feature type="transmembrane region" description="Helical" evidence="1">
    <location>
        <begin position="227"/>
        <end position="250"/>
    </location>
</feature>
<dbReference type="PANTHER" id="PTHR12242:SF1">
    <property type="entry name" value="MYND-TYPE DOMAIN-CONTAINING PROTEIN"/>
    <property type="match status" value="1"/>
</dbReference>
<proteinExistence type="predicted"/>
<feature type="transmembrane region" description="Helical" evidence="1">
    <location>
        <begin position="117"/>
        <end position="137"/>
    </location>
</feature>
<dbReference type="AlphaFoldDB" id="A0AAV1IVQ3"/>
<comment type="caution">
    <text evidence="2">The sequence shown here is derived from an EMBL/GenBank/DDBJ whole genome shotgun (WGS) entry which is preliminary data.</text>
</comment>
<keyword evidence="3" id="KW-1185">Reference proteome</keyword>
<keyword evidence="1" id="KW-0812">Transmembrane</keyword>
<dbReference type="EMBL" id="CAVLEF010000001">
    <property type="protein sequence ID" value="CAK1540208.1"/>
    <property type="molecule type" value="Genomic_DNA"/>
</dbReference>
<evidence type="ECO:0000256" key="1">
    <source>
        <dbReference type="SAM" id="Phobius"/>
    </source>
</evidence>
<evidence type="ECO:0000313" key="3">
    <source>
        <dbReference type="Proteomes" id="UP001497472"/>
    </source>
</evidence>
<name>A0AAV1IVQ3_9NEOP</name>
<gene>
    <name evidence="2" type="ORF">LNINA_LOCUS278</name>
</gene>
<sequence length="272" mass="31291">MTKLDNWKQNAPDHFYGCCMAKLRAGSEPPELFASSWSDKISPLLWRVPIFVWAAIIITWSVVSFWGPREMFLLYMTHWGLVMILLESLFGILVCFRKKQVEFSDAAEGMPLLVKTYWVLYNITVPLAFLISLFYWGVLRTQSARNINYAPDPILDLMLHALNSGLMLLELVLSRHPSRLLHVMQPLYFSGVYLLFTLAYFFADGHDPWGNPFIYPVINWFKPVETLVVLTLTALFFALMHILTVGIAAVRDFVLKKCTHDKSGLYNDAFEP</sequence>
<evidence type="ECO:0008006" key="4">
    <source>
        <dbReference type="Google" id="ProtNLM"/>
    </source>
</evidence>
<protein>
    <recommendedName>
        <fullName evidence="4">Protein rolling stone</fullName>
    </recommendedName>
</protein>
<dbReference type="InterPro" id="IPR049352">
    <property type="entry name" value="Rost"/>
</dbReference>
<dbReference type="PANTHER" id="PTHR12242">
    <property type="entry name" value="OS02G0130600 PROTEIN-RELATED"/>
    <property type="match status" value="1"/>
</dbReference>
<organism evidence="2 3">
    <name type="scientific">Leptosia nina</name>
    <dbReference type="NCBI Taxonomy" id="320188"/>
    <lineage>
        <taxon>Eukaryota</taxon>
        <taxon>Metazoa</taxon>
        <taxon>Ecdysozoa</taxon>
        <taxon>Arthropoda</taxon>
        <taxon>Hexapoda</taxon>
        <taxon>Insecta</taxon>
        <taxon>Pterygota</taxon>
        <taxon>Neoptera</taxon>
        <taxon>Endopterygota</taxon>
        <taxon>Lepidoptera</taxon>
        <taxon>Glossata</taxon>
        <taxon>Ditrysia</taxon>
        <taxon>Papilionoidea</taxon>
        <taxon>Pieridae</taxon>
        <taxon>Pierinae</taxon>
        <taxon>Leptosia</taxon>
    </lineage>
</organism>